<gene>
    <name evidence="1" type="ORF">LTR84_000702</name>
</gene>
<evidence type="ECO:0000313" key="1">
    <source>
        <dbReference type="EMBL" id="KAK5064868.1"/>
    </source>
</evidence>
<name>A0AAV9NV09_9EURO</name>
<evidence type="ECO:0008006" key="3">
    <source>
        <dbReference type="Google" id="ProtNLM"/>
    </source>
</evidence>
<proteinExistence type="predicted"/>
<dbReference type="RefSeq" id="XP_064712192.1">
    <property type="nucleotide sequence ID" value="XM_064844332.1"/>
</dbReference>
<dbReference type="AlphaFoldDB" id="A0AAV9NV09"/>
<dbReference type="EMBL" id="JAVRRD010000001">
    <property type="protein sequence ID" value="KAK5064868.1"/>
    <property type="molecule type" value="Genomic_DNA"/>
</dbReference>
<evidence type="ECO:0000313" key="2">
    <source>
        <dbReference type="Proteomes" id="UP001358417"/>
    </source>
</evidence>
<accession>A0AAV9NV09</accession>
<comment type="caution">
    <text evidence="1">The sequence shown here is derived from an EMBL/GenBank/DDBJ whole genome shotgun (WGS) entry which is preliminary data.</text>
</comment>
<protein>
    <recommendedName>
        <fullName evidence="3">Arrestin-like N-terminal domain-containing protein</fullName>
    </recommendedName>
</protein>
<reference evidence="1 2" key="1">
    <citation type="submission" date="2023-08" db="EMBL/GenBank/DDBJ databases">
        <title>Black Yeasts Isolated from many extreme environments.</title>
        <authorList>
            <person name="Coleine C."/>
            <person name="Stajich J.E."/>
            <person name="Selbmann L."/>
        </authorList>
    </citation>
    <scope>NUCLEOTIDE SEQUENCE [LARGE SCALE GENOMIC DNA]</scope>
    <source>
        <strain evidence="1 2">CCFEE 5792</strain>
    </source>
</reference>
<keyword evidence="2" id="KW-1185">Reference proteome</keyword>
<organism evidence="1 2">
    <name type="scientific">Exophiala bonariae</name>
    <dbReference type="NCBI Taxonomy" id="1690606"/>
    <lineage>
        <taxon>Eukaryota</taxon>
        <taxon>Fungi</taxon>
        <taxon>Dikarya</taxon>
        <taxon>Ascomycota</taxon>
        <taxon>Pezizomycotina</taxon>
        <taxon>Eurotiomycetes</taxon>
        <taxon>Chaetothyriomycetidae</taxon>
        <taxon>Chaetothyriales</taxon>
        <taxon>Herpotrichiellaceae</taxon>
        <taxon>Exophiala</taxon>
    </lineage>
</organism>
<dbReference type="Proteomes" id="UP001358417">
    <property type="component" value="Unassembled WGS sequence"/>
</dbReference>
<dbReference type="GeneID" id="89968924"/>
<sequence>MKLEYNIPQGCTNSLPWGFSTPTICLWEPINIEISLEDDDMDMVGLETRLRLIGAIHLDRYQSVVRHGTVEFTGVHVHTDEILNISKSVVLKTRRTSTTIDLTSLGVDVSQLPSSLDIVGHSSRDEDQLLSTEAPMQKLSVRYRLSVETPSKHGRKKHSQRELRVLGTSLSQRECRLEVAMLWPKAGYSDTLSLQQSTKHLQFLKLPCSCPPAPRSLVVDVLSYEPFIIQQQTEFATAKIVLGLKYSLTSHEQGVPSYPFMSASWTLQSTTEMLNPPFNHQETSIKLHDAVILSGAKHKITSSNWHQAKSEADEVEWTDKQELCLAAPIRRFFAPTFFSDKLQHTYNLKLKMCSRLPGGIFGHRTQSMEFNLPVTVVNEAPGYGSDQSPPGYEC</sequence>